<evidence type="ECO:0000313" key="5">
    <source>
        <dbReference type="EMBL" id="KAL1869811.1"/>
    </source>
</evidence>
<evidence type="ECO:0000256" key="3">
    <source>
        <dbReference type="ARBA" id="ARBA00023242"/>
    </source>
</evidence>
<name>A0ABR3X1I5_9EURO</name>
<organism evidence="5 6">
    <name type="scientific">Paecilomyces lecythidis</name>
    <dbReference type="NCBI Taxonomy" id="3004212"/>
    <lineage>
        <taxon>Eukaryota</taxon>
        <taxon>Fungi</taxon>
        <taxon>Dikarya</taxon>
        <taxon>Ascomycota</taxon>
        <taxon>Pezizomycotina</taxon>
        <taxon>Eurotiomycetes</taxon>
        <taxon>Eurotiomycetidae</taxon>
        <taxon>Eurotiales</taxon>
        <taxon>Thermoascaceae</taxon>
        <taxon>Paecilomyces</taxon>
    </lineage>
</organism>
<dbReference type="CDD" id="cd12148">
    <property type="entry name" value="fungal_TF_MHR"/>
    <property type="match status" value="1"/>
</dbReference>
<sequence>MVILSNRINNDGVETPDVAIIPVMVELSQILKRASQEIYHDSKSRPMGEKSHISFDLEESLSRWKDNLPDVLNVDKASPNDSEWAFKQKLVLKMLFSPHVDICLDASRKTIQMIYDAFVNRIYLRTWWYCTTYTLYASMIILHLILLDFPRVPAGELVEDVEKSLEIFSAMESVIVARRCSELTREMLSVAKRHIHDREQHKQGEPTADRFSVVPDKLMSSPRDPPAIGTNVGDDIPIEPILWNSDFLSAFLSQDNPNPVREDTLANLLDPSILEDFAAGGTATDYAQTVTSTSTRDPIDHAVNREEREDMEDTGAIPPESDAFQAVMSQEFDYGLFDGSFCQI</sequence>
<keyword evidence="4" id="KW-0812">Transmembrane</keyword>
<protein>
    <submittedName>
        <fullName evidence="5">Uncharacterized protein</fullName>
    </submittedName>
</protein>
<keyword evidence="4" id="KW-0472">Membrane</keyword>
<dbReference type="PANTHER" id="PTHR47424:SF15">
    <property type="entry name" value="ZN(II)2CYS6 TRANSCRIPTION FACTOR (EUROFUNG)"/>
    <property type="match status" value="1"/>
</dbReference>
<gene>
    <name evidence="5" type="ORF">Plec18167_007736</name>
</gene>
<evidence type="ECO:0000256" key="1">
    <source>
        <dbReference type="ARBA" id="ARBA00023015"/>
    </source>
</evidence>
<feature type="transmembrane region" description="Helical" evidence="4">
    <location>
        <begin position="127"/>
        <end position="147"/>
    </location>
</feature>
<dbReference type="PANTHER" id="PTHR47424">
    <property type="entry name" value="REGULATORY PROTEIN GAL4"/>
    <property type="match status" value="1"/>
</dbReference>
<evidence type="ECO:0000313" key="6">
    <source>
        <dbReference type="Proteomes" id="UP001583193"/>
    </source>
</evidence>
<dbReference type="Proteomes" id="UP001583193">
    <property type="component" value="Unassembled WGS sequence"/>
</dbReference>
<dbReference type="EMBL" id="JAVDPF010000033">
    <property type="protein sequence ID" value="KAL1869811.1"/>
    <property type="molecule type" value="Genomic_DNA"/>
</dbReference>
<dbReference type="InterPro" id="IPR051127">
    <property type="entry name" value="Fungal_SecMet_Regulators"/>
</dbReference>
<keyword evidence="2" id="KW-0804">Transcription</keyword>
<keyword evidence="1" id="KW-0805">Transcription regulation</keyword>
<evidence type="ECO:0000256" key="4">
    <source>
        <dbReference type="SAM" id="Phobius"/>
    </source>
</evidence>
<keyword evidence="4" id="KW-1133">Transmembrane helix</keyword>
<reference evidence="5 6" key="1">
    <citation type="journal article" date="2024" name="IMA Fungus">
        <title>IMA Genome - F19 : A genome assembly and annotation guide to empower mycologists, including annotated draft genome sequences of Ceratocystis pirilliformis, Diaporthe australafricana, Fusarium ophioides, Paecilomyces lecythidis, and Sporothrix stenoceras.</title>
        <authorList>
            <person name="Aylward J."/>
            <person name="Wilson A.M."/>
            <person name="Visagie C.M."/>
            <person name="Spraker J."/>
            <person name="Barnes I."/>
            <person name="Buitendag C."/>
            <person name="Ceriani C."/>
            <person name="Del Mar Angel L."/>
            <person name="du Plessis D."/>
            <person name="Fuchs T."/>
            <person name="Gasser K."/>
            <person name="Kramer D."/>
            <person name="Li W."/>
            <person name="Munsamy K."/>
            <person name="Piso A."/>
            <person name="Price J.L."/>
            <person name="Sonnekus B."/>
            <person name="Thomas C."/>
            <person name="van der Nest A."/>
            <person name="van Dijk A."/>
            <person name="van Heerden A."/>
            <person name="van Vuuren N."/>
            <person name="Yilmaz N."/>
            <person name="Duong T.A."/>
            <person name="van der Merwe N.A."/>
            <person name="Wingfield M.J."/>
            <person name="Wingfield B.D."/>
        </authorList>
    </citation>
    <scope>NUCLEOTIDE SEQUENCE [LARGE SCALE GENOMIC DNA]</scope>
    <source>
        <strain evidence="5 6">CMW 18167</strain>
    </source>
</reference>
<accession>A0ABR3X1I5</accession>
<evidence type="ECO:0000256" key="2">
    <source>
        <dbReference type="ARBA" id="ARBA00023163"/>
    </source>
</evidence>
<keyword evidence="6" id="KW-1185">Reference proteome</keyword>
<comment type="caution">
    <text evidence="5">The sequence shown here is derived from an EMBL/GenBank/DDBJ whole genome shotgun (WGS) entry which is preliminary data.</text>
</comment>
<proteinExistence type="predicted"/>
<keyword evidence="3" id="KW-0539">Nucleus</keyword>